<reference evidence="3" key="1">
    <citation type="journal article" date="2019" name="Int. J. Syst. Evol. Microbiol.">
        <title>The Global Catalogue of Microorganisms (GCM) 10K type strain sequencing project: providing services to taxonomists for standard genome sequencing and annotation.</title>
        <authorList>
            <consortium name="The Broad Institute Genomics Platform"/>
            <consortium name="The Broad Institute Genome Sequencing Center for Infectious Disease"/>
            <person name="Wu L."/>
            <person name="Ma J."/>
        </authorList>
    </citation>
    <scope>NUCLEOTIDE SEQUENCE [LARGE SCALE GENOMIC DNA]</scope>
    <source>
        <strain evidence="3">CGMCC 1.15790</strain>
    </source>
</reference>
<dbReference type="Pfam" id="PF08378">
    <property type="entry name" value="NERD"/>
    <property type="match status" value="1"/>
</dbReference>
<keyword evidence="3" id="KW-1185">Reference proteome</keyword>
<dbReference type="RefSeq" id="WP_270897153.1">
    <property type="nucleotide sequence ID" value="NZ_JBHSPF010000059.1"/>
</dbReference>
<dbReference type="Proteomes" id="UP001596143">
    <property type="component" value="Unassembled WGS sequence"/>
</dbReference>
<comment type="caution">
    <text evidence="2">The sequence shown here is derived from an EMBL/GenBank/DDBJ whole genome shotgun (WGS) entry which is preliminary data.</text>
</comment>
<sequence>MAHLIKLEDYVSRYETDIQRYPSQFTRLKKERWHHLKREWLQANVERKNREDDGDIENWFENTGGNFFTSALEKLKQIPWKKKQKHEDWEEDSSFLSLKGKELDEVKDMYFEDLYEAQLRWASSSLLEESRLHPKYKYDLRLRQLLRELPDNYMLLYYPVFVIGKAPVEMDIILISPTDMYLMVMLEGQPDTIFEPATDKYWYETEQERKKILSPLLSLNRMTGMMREILKRSDISYPMHRVVISPDSFIDYLPTLGKTELIDKRTYRDWLEKRRRHPSPIKKAQIEFADVLLQHTLTTSFKRYDIFDEKKAED</sequence>
<evidence type="ECO:0000259" key="1">
    <source>
        <dbReference type="Pfam" id="PF08378"/>
    </source>
</evidence>
<evidence type="ECO:0000313" key="3">
    <source>
        <dbReference type="Proteomes" id="UP001596143"/>
    </source>
</evidence>
<evidence type="ECO:0000313" key="2">
    <source>
        <dbReference type="EMBL" id="MFC5629428.1"/>
    </source>
</evidence>
<proteinExistence type="predicted"/>
<name>A0ABW0U7I8_9BACI</name>
<dbReference type="EMBL" id="JBHSPF010000059">
    <property type="protein sequence ID" value="MFC5629428.1"/>
    <property type="molecule type" value="Genomic_DNA"/>
</dbReference>
<feature type="domain" description="NERD" evidence="1">
    <location>
        <begin position="141"/>
        <end position="244"/>
    </location>
</feature>
<dbReference type="InterPro" id="IPR011528">
    <property type="entry name" value="NERD"/>
</dbReference>
<protein>
    <submittedName>
        <fullName evidence="2">NERD domain-containing protein</fullName>
    </submittedName>
</protein>
<accession>A0ABW0U7I8</accession>
<gene>
    <name evidence="2" type="ORF">ACFPTR_11245</name>
</gene>
<organism evidence="2 3">
    <name type="scientific">Aliibacillus thermotolerans</name>
    <dbReference type="NCBI Taxonomy" id="1834418"/>
    <lineage>
        <taxon>Bacteria</taxon>
        <taxon>Bacillati</taxon>
        <taxon>Bacillota</taxon>
        <taxon>Bacilli</taxon>
        <taxon>Bacillales</taxon>
        <taxon>Bacillaceae</taxon>
        <taxon>Aliibacillus</taxon>
    </lineage>
</organism>